<feature type="non-terminal residue" evidence="1">
    <location>
        <position position="89"/>
    </location>
</feature>
<sequence length="89" mass="10372">MTRKRRGRGEGSVFQRKDRIWCGSVSAGYNAQGRRRRRYAYGKTKAEVQEKLREIQHEGIPEVTRLTVGEYLTRWLETVVKPTLAPSTY</sequence>
<accession>X0WGK3</accession>
<protein>
    <recommendedName>
        <fullName evidence="2">Integrase SAM-like N-terminal domain-containing protein</fullName>
    </recommendedName>
</protein>
<evidence type="ECO:0008006" key="2">
    <source>
        <dbReference type="Google" id="ProtNLM"/>
    </source>
</evidence>
<reference evidence="1" key="1">
    <citation type="journal article" date="2014" name="Front. Microbiol.">
        <title>High frequency of phylogenetically diverse reductive dehalogenase-homologous genes in deep subseafloor sedimentary metagenomes.</title>
        <authorList>
            <person name="Kawai M."/>
            <person name="Futagami T."/>
            <person name="Toyoda A."/>
            <person name="Takaki Y."/>
            <person name="Nishi S."/>
            <person name="Hori S."/>
            <person name="Arai W."/>
            <person name="Tsubouchi T."/>
            <person name="Morono Y."/>
            <person name="Uchiyama I."/>
            <person name="Ito T."/>
            <person name="Fujiyama A."/>
            <person name="Inagaki F."/>
            <person name="Takami H."/>
        </authorList>
    </citation>
    <scope>NUCLEOTIDE SEQUENCE</scope>
    <source>
        <strain evidence="1">Expedition CK06-06</strain>
    </source>
</reference>
<gene>
    <name evidence="1" type="ORF">S01H1_58783</name>
</gene>
<evidence type="ECO:0000313" key="1">
    <source>
        <dbReference type="EMBL" id="GAG22327.1"/>
    </source>
</evidence>
<dbReference type="EMBL" id="BARS01038414">
    <property type="protein sequence ID" value="GAG22327.1"/>
    <property type="molecule type" value="Genomic_DNA"/>
</dbReference>
<name>X0WGK3_9ZZZZ</name>
<proteinExistence type="predicted"/>
<organism evidence="1">
    <name type="scientific">marine sediment metagenome</name>
    <dbReference type="NCBI Taxonomy" id="412755"/>
    <lineage>
        <taxon>unclassified sequences</taxon>
        <taxon>metagenomes</taxon>
        <taxon>ecological metagenomes</taxon>
    </lineage>
</organism>
<dbReference type="AlphaFoldDB" id="X0WGK3"/>
<comment type="caution">
    <text evidence="1">The sequence shown here is derived from an EMBL/GenBank/DDBJ whole genome shotgun (WGS) entry which is preliminary data.</text>
</comment>